<reference evidence="1 2" key="1">
    <citation type="journal article" date="2021" name="bioRxiv">
        <title>Chromosome-scale and haplotype-resolved genome assembly of a tetraploid potato cultivar.</title>
        <authorList>
            <person name="Sun H."/>
            <person name="Jiao W.-B."/>
            <person name="Krause K."/>
            <person name="Campoy J.A."/>
            <person name="Goel M."/>
            <person name="Folz-Donahue K."/>
            <person name="Kukat C."/>
            <person name="Huettel B."/>
            <person name="Schneeberger K."/>
        </authorList>
    </citation>
    <scope>NUCLEOTIDE SEQUENCE [LARGE SCALE GENOMIC DNA]</scope>
    <source>
        <strain evidence="1">SolTubOtavaFocal</strain>
        <tissue evidence="1">Leaves</tissue>
    </source>
</reference>
<comment type="caution">
    <text evidence="1">The sequence shown here is derived from an EMBL/GenBank/DDBJ whole genome shotgun (WGS) entry which is preliminary data.</text>
</comment>
<accession>A0ABQ7WMY6</accession>
<evidence type="ECO:0000313" key="2">
    <source>
        <dbReference type="Proteomes" id="UP000826656"/>
    </source>
</evidence>
<sequence>MATTSAYLIQDQNIRASLVGKNGISKKRGGGIGGRKALNDISKPSALQASKKNNSANNLNCVKAQRKAMDMSYFLKEVGLDHDDVPVHLGASPHAFELSMKSKPESPTKHYVQVEELPELIFYDQDGEQGQLPVLVLSMKETDKKKRPAIVFLHSTNKCKEWLRPLL</sequence>
<evidence type="ECO:0000313" key="1">
    <source>
        <dbReference type="EMBL" id="KAH0781335.1"/>
    </source>
</evidence>
<dbReference type="PANTHER" id="PTHR35125">
    <property type="entry name" value="NEURON NAVIGATOR 1-LIKE-RELATED"/>
    <property type="match status" value="1"/>
</dbReference>
<dbReference type="EMBL" id="JAIVGD010000001">
    <property type="protein sequence ID" value="KAH0781335.1"/>
    <property type="molecule type" value="Genomic_DNA"/>
</dbReference>
<protein>
    <submittedName>
        <fullName evidence="1">Uncharacterized protein</fullName>
    </submittedName>
</protein>
<proteinExistence type="predicted"/>
<gene>
    <name evidence="1" type="ORF">KY290_000933</name>
</gene>
<dbReference type="Proteomes" id="UP000826656">
    <property type="component" value="Unassembled WGS sequence"/>
</dbReference>
<dbReference type="InterPro" id="IPR039326">
    <property type="entry name" value="Patronus"/>
</dbReference>
<name>A0ABQ7WMY6_SOLTU</name>
<keyword evidence="2" id="KW-1185">Reference proteome</keyword>
<dbReference type="PANTHER" id="PTHR35125:SF2">
    <property type="entry name" value="PROTEIN PATRONUS 2-LIKE"/>
    <property type="match status" value="1"/>
</dbReference>
<organism evidence="1 2">
    <name type="scientific">Solanum tuberosum</name>
    <name type="common">Potato</name>
    <dbReference type="NCBI Taxonomy" id="4113"/>
    <lineage>
        <taxon>Eukaryota</taxon>
        <taxon>Viridiplantae</taxon>
        <taxon>Streptophyta</taxon>
        <taxon>Embryophyta</taxon>
        <taxon>Tracheophyta</taxon>
        <taxon>Spermatophyta</taxon>
        <taxon>Magnoliopsida</taxon>
        <taxon>eudicotyledons</taxon>
        <taxon>Gunneridae</taxon>
        <taxon>Pentapetalae</taxon>
        <taxon>asterids</taxon>
        <taxon>lamiids</taxon>
        <taxon>Solanales</taxon>
        <taxon>Solanaceae</taxon>
        <taxon>Solanoideae</taxon>
        <taxon>Solaneae</taxon>
        <taxon>Solanum</taxon>
    </lineage>
</organism>